<proteinExistence type="predicted"/>
<sequence>MPLACIFSLPSALPLVLVLLALLIAFLLDAKKYAMETFRVLRHPAHHHTTPSASPTADILVDPFSGSWASKFPRHSPSSTCSSLSSWKGATKPSCWWWADAKLESCKPLRQRETEEMVIQTSAINKSNHLVKDEPPPVPPLPAVPWKAEPLVEIPVWPTEKIAPPKLSTAPPPPTRPPPPPPPSPPVPSSIVSPLALIPRLPVPVEKLISFYEEAGNEVEDTLRRRVTPKKWRDEGEMGLSEEEVPVERKKLAEPKRRKSGEGVGETGREMGMNGGRNGSGGKTEEGVVKRLEVTSFGADYGEDINGIEVRFEFLFNERQIRIFGKVASLRHLPRYVWWDARFIESK</sequence>
<accession>A0A8K0NVH5</accession>
<organism evidence="2 3">
    <name type="scientific">Ladona fulva</name>
    <name type="common">Scarce chaser dragonfly</name>
    <name type="synonym">Libellula fulva</name>
    <dbReference type="NCBI Taxonomy" id="123851"/>
    <lineage>
        <taxon>Eukaryota</taxon>
        <taxon>Metazoa</taxon>
        <taxon>Ecdysozoa</taxon>
        <taxon>Arthropoda</taxon>
        <taxon>Hexapoda</taxon>
        <taxon>Insecta</taxon>
        <taxon>Pterygota</taxon>
        <taxon>Palaeoptera</taxon>
        <taxon>Odonata</taxon>
        <taxon>Epiprocta</taxon>
        <taxon>Anisoptera</taxon>
        <taxon>Libelluloidea</taxon>
        <taxon>Libellulidae</taxon>
        <taxon>Ladona</taxon>
    </lineage>
</organism>
<dbReference type="Proteomes" id="UP000792457">
    <property type="component" value="Unassembled WGS sequence"/>
</dbReference>
<keyword evidence="3" id="KW-1185">Reference proteome</keyword>
<feature type="region of interest" description="Disordered" evidence="1">
    <location>
        <begin position="163"/>
        <end position="188"/>
    </location>
</feature>
<feature type="region of interest" description="Disordered" evidence="1">
    <location>
        <begin position="233"/>
        <end position="285"/>
    </location>
</feature>
<feature type="compositionally biased region" description="Basic and acidic residues" evidence="1">
    <location>
        <begin position="246"/>
        <end position="255"/>
    </location>
</feature>
<dbReference type="AlphaFoldDB" id="A0A8K0NVH5"/>
<evidence type="ECO:0000256" key="1">
    <source>
        <dbReference type="SAM" id="MobiDB-lite"/>
    </source>
</evidence>
<name>A0A8K0NVH5_LADFU</name>
<dbReference type="EMBL" id="KZ308160">
    <property type="protein sequence ID" value="KAG8223446.1"/>
    <property type="molecule type" value="Genomic_DNA"/>
</dbReference>
<evidence type="ECO:0000313" key="2">
    <source>
        <dbReference type="EMBL" id="KAG8223446.1"/>
    </source>
</evidence>
<gene>
    <name evidence="2" type="ORF">J437_LFUL008513</name>
</gene>
<reference evidence="2" key="2">
    <citation type="submission" date="2017-10" db="EMBL/GenBank/DDBJ databases">
        <title>Ladona fulva Genome sequencing and assembly.</title>
        <authorList>
            <person name="Murali S."/>
            <person name="Richards S."/>
            <person name="Bandaranaike D."/>
            <person name="Bellair M."/>
            <person name="Blankenburg K."/>
            <person name="Chao H."/>
            <person name="Dinh H."/>
            <person name="Doddapaneni H."/>
            <person name="Dugan-Rocha S."/>
            <person name="Elkadiri S."/>
            <person name="Gnanaolivu R."/>
            <person name="Hernandez B."/>
            <person name="Skinner E."/>
            <person name="Javaid M."/>
            <person name="Lee S."/>
            <person name="Li M."/>
            <person name="Ming W."/>
            <person name="Munidasa M."/>
            <person name="Muniz J."/>
            <person name="Nguyen L."/>
            <person name="Hughes D."/>
            <person name="Osuji N."/>
            <person name="Pu L.-L."/>
            <person name="Puazo M."/>
            <person name="Qu C."/>
            <person name="Quiroz J."/>
            <person name="Raj R."/>
            <person name="Weissenberger G."/>
            <person name="Xin Y."/>
            <person name="Zou X."/>
            <person name="Han Y."/>
            <person name="Worley K."/>
            <person name="Muzny D."/>
            <person name="Gibbs R."/>
        </authorList>
    </citation>
    <scope>NUCLEOTIDE SEQUENCE</scope>
    <source>
        <strain evidence="2">Sampled in the wild</strain>
    </source>
</reference>
<evidence type="ECO:0000313" key="3">
    <source>
        <dbReference type="Proteomes" id="UP000792457"/>
    </source>
</evidence>
<protein>
    <submittedName>
        <fullName evidence="2">Uncharacterized protein</fullName>
    </submittedName>
</protein>
<feature type="compositionally biased region" description="Pro residues" evidence="1">
    <location>
        <begin position="170"/>
        <end position="188"/>
    </location>
</feature>
<comment type="caution">
    <text evidence="2">The sequence shown here is derived from an EMBL/GenBank/DDBJ whole genome shotgun (WGS) entry which is preliminary data.</text>
</comment>
<feature type="compositionally biased region" description="Gly residues" evidence="1">
    <location>
        <begin position="273"/>
        <end position="282"/>
    </location>
</feature>
<reference evidence="2" key="1">
    <citation type="submission" date="2013-04" db="EMBL/GenBank/DDBJ databases">
        <authorList>
            <person name="Qu J."/>
            <person name="Murali S.C."/>
            <person name="Bandaranaike D."/>
            <person name="Bellair M."/>
            <person name="Blankenburg K."/>
            <person name="Chao H."/>
            <person name="Dinh H."/>
            <person name="Doddapaneni H."/>
            <person name="Downs B."/>
            <person name="Dugan-Rocha S."/>
            <person name="Elkadiri S."/>
            <person name="Gnanaolivu R.D."/>
            <person name="Hernandez B."/>
            <person name="Javaid M."/>
            <person name="Jayaseelan J.C."/>
            <person name="Lee S."/>
            <person name="Li M."/>
            <person name="Ming W."/>
            <person name="Munidasa M."/>
            <person name="Muniz J."/>
            <person name="Nguyen L."/>
            <person name="Ongeri F."/>
            <person name="Osuji N."/>
            <person name="Pu L.-L."/>
            <person name="Puazo M."/>
            <person name="Qu C."/>
            <person name="Quiroz J."/>
            <person name="Raj R."/>
            <person name="Weissenberger G."/>
            <person name="Xin Y."/>
            <person name="Zou X."/>
            <person name="Han Y."/>
            <person name="Richards S."/>
            <person name="Worley K."/>
            <person name="Muzny D."/>
            <person name="Gibbs R."/>
        </authorList>
    </citation>
    <scope>NUCLEOTIDE SEQUENCE</scope>
    <source>
        <strain evidence="2">Sampled in the wild</strain>
    </source>
</reference>